<name>A0A1T4MWB2_9HYPH</name>
<dbReference type="PRINTS" id="PR00080">
    <property type="entry name" value="SDRFAMILY"/>
</dbReference>
<dbReference type="FunFam" id="3.40.50.720:FF:000084">
    <property type="entry name" value="Short-chain dehydrogenase reductase"/>
    <property type="match status" value="1"/>
</dbReference>
<keyword evidence="4" id="KW-1185">Reference proteome</keyword>
<evidence type="ECO:0000313" key="3">
    <source>
        <dbReference type="EMBL" id="SJZ71134.1"/>
    </source>
</evidence>
<dbReference type="InterPro" id="IPR036291">
    <property type="entry name" value="NAD(P)-bd_dom_sf"/>
</dbReference>
<dbReference type="InterPro" id="IPR020904">
    <property type="entry name" value="Sc_DH/Rdtase_CS"/>
</dbReference>
<protein>
    <submittedName>
        <fullName evidence="3">NAD(P)-dependent dehydrogenase, short-chain alcohol dehydrogenase family</fullName>
    </submittedName>
</protein>
<dbReference type="STRING" id="225324.SAMN02745126_01991"/>
<organism evidence="3 4">
    <name type="scientific">Enhydrobacter aerosaccus</name>
    <dbReference type="NCBI Taxonomy" id="225324"/>
    <lineage>
        <taxon>Bacteria</taxon>
        <taxon>Pseudomonadati</taxon>
        <taxon>Pseudomonadota</taxon>
        <taxon>Alphaproteobacteria</taxon>
        <taxon>Hyphomicrobiales</taxon>
        <taxon>Enhydrobacter</taxon>
    </lineage>
</organism>
<dbReference type="RefSeq" id="WP_085933724.1">
    <property type="nucleotide sequence ID" value="NZ_FUWJ01000002.1"/>
</dbReference>
<evidence type="ECO:0000313" key="4">
    <source>
        <dbReference type="Proteomes" id="UP000190092"/>
    </source>
</evidence>
<keyword evidence="2" id="KW-0560">Oxidoreductase</keyword>
<evidence type="ECO:0000256" key="2">
    <source>
        <dbReference type="ARBA" id="ARBA00023002"/>
    </source>
</evidence>
<dbReference type="NCBIfam" id="NF005559">
    <property type="entry name" value="PRK07231.1"/>
    <property type="match status" value="1"/>
</dbReference>
<dbReference type="SUPFAM" id="SSF51735">
    <property type="entry name" value="NAD(P)-binding Rossmann-fold domains"/>
    <property type="match status" value="1"/>
</dbReference>
<sequence length="256" mass="26946">MTDRLKGKVALITGGASGLGANAAALMAQEGASVVVADIAADRGKAVADKLGSAGHFVKLDVTSEENWKAAIREAVDKFGALHVLVNSAGIGLSKTVEEIALEEWRKVHAIDLDGVFLGCKHGVAEIKKHTHRLGGSIINISSISGIIAGANMAAYNSAKAGVRLLSKSVALHCAKSGYNIRCNSVHPTFIDTPILDKYRDRFGQEVMQQKLGRQVPIGRLGRPEEVGWALVFLASDESSFMTGSEVVIDGGISAM</sequence>
<dbReference type="Pfam" id="PF13561">
    <property type="entry name" value="adh_short_C2"/>
    <property type="match status" value="1"/>
</dbReference>
<dbReference type="Gene3D" id="3.40.50.720">
    <property type="entry name" value="NAD(P)-binding Rossmann-like Domain"/>
    <property type="match status" value="1"/>
</dbReference>
<evidence type="ECO:0000256" key="1">
    <source>
        <dbReference type="ARBA" id="ARBA00006484"/>
    </source>
</evidence>
<dbReference type="GO" id="GO:0016491">
    <property type="term" value="F:oxidoreductase activity"/>
    <property type="evidence" value="ECO:0007669"/>
    <property type="project" value="UniProtKB-KW"/>
</dbReference>
<dbReference type="PANTHER" id="PTHR24321:SF15">
    <property type="entry name" value="OXIDOREDUCTASE UCPA"/>
    <property type="match status" value="1"/>
</dbReference>
<dbReference type="Proteomes" id="UP000190092">
    <property type="component" value="Unassembled WGS sequence"/>
</dbReference>
<dbReference type="PROSITE" id="PS00061">
    <property type="entry name" value="ADH_SHORT"/>
    <property type="match status" value="1"/>
</dbReference>
<comment type="similarity">
    <text evidence="1">Belongs to the short-chain dehydrogenases/reductases (SDR) family.</text>
</comment>
<gene>
    <name evidence="3" type="ORF">SAMN02745126_01991</name>
</gene>
<dbReference type="PRINTS" id="PR00081">
    <property type="entry name" value="GDHRDH"/>
</dbReference>
<proteinExistence type="inferred from homology"/>
<dbReference type="OrthoDB" id="7499742at2"/>
<dbReference type="InterPro" id="IPR002347">
    <property type="entry name" value="SDR_fam"/>
</dbReference>
<accession>A0A1T4MWB2</accession>
<reference evidence="4" key="1">
    <citation type="submission" date="2017-02" db="EMBL/GenBank/DDBJ databases">
        <authorList>
            <person name="Varghese N."/>
            <person name="Submissions S."/>
        </authorList>
    </citation>
    <scope>NUCLEOTIDE SEQUENCE [LARGE SCALE GENOMIC DNA]</scope>
    <source>
        <strain evidence="4">ATCC 27094</strain>
    </source>
</reference>
<dbReference type="AlphaFoldDB" id="A0A1T4MWB2"/>
<dbReference type="EMBL" id="FUWJ01000002">
    <property type="protein sequence ID" value="SJZ71134.1"/>
    <property type="molecule type" value="Genomic_DNA"/>
</dbReference>
<dbReference type="PANTHER" id="PTHR24321">
    <property type="entry name" value="DEHYDROGENASES, SHORT CHAIN"/>
    <property type="match status" value="1"/>
</dbReference>